<keyword evidence="3" id="KW-1185">Reference proteome</keyword>
<name>A0A1Y0D990_9GAMM</name>
<reference evidence="2 3" key="1">
    <citation type="journal article" date="2014" name="Int. J. Syst. Evol. Microbiol.">
        <title>Oceanisphaera profunda sp. nov., a marine bacterium isolated from deep-sea sediment, and emended description of the genus Oceanisphaera.</title>
        <authorList>
            <person name="Xu Z."/>
            <person name="Zhang X.Y."/>
            <person name="Su H.N."/>
            <person name="Yu Z.C."/>
            <person name="Liu C."/>
            <person name="Li H."/>
            <person name="Chen X.L."/>
            <person name="Song X.Y."/>
            <person name="Xie B.B."/>
            <person name="Qin Q.L."/>
            <person name="Zhou B.C."/>
            <person name="Shi M."/>
            <person name="Huang Y."/>
            <person name="Zhang Y.Z."/>
        </authorList>
    </citation>
    <scope>NUCLEOTIDE SEQUENCE [LARGE SCALE GENOMIC DNA]</scope>
    <source>
        <strain evidence="2 3">SM1222</strain>
    </source>
</reference>
<dbReference type="InterPro" id="IPR002761">
    <property type="entry name" value="Diphthami_syn_dom"/>
</dbReference>
<dbReference type="OrthoDB" id="3572539at2"/>
<dbReference type="Proteomes" id="UP000243937">
    <property type="component" value="Chromosome"/>
</dbReference>
<dbReference type="InterPro" id="IPR014729">
    <property type="entry name" value="Rossmann-like_a/b/a_fold"/>
</dbReference>
<dbReference type="AlphaFoldDB" id="A0A1Y0D990"/>
<sequence length="233" mass="25836">MGKKILMSWSSGKDSAWALYCLQQNPAFEVVGLFTTVNDEFERVSMHGVRVELVQQQAHSLGLPLDIIRLPNPCNNEQYSQLMQTFVENAKARGITAMAFGDILLEDVRNFREQQLTEAGLEAIFPLWGLATHLLPQDMFNAGLRALITCLDPKKVPPHFAGAELSTEVLAALPDGVDPCGENGEYHTFVFDGPMFKHELQVQIGDVVTRDGLVFTDLFTDLLAEQQVVSATQ</sequence>
<proteinExistence type="predicted"/>
<dbReference type="SUPFAM" id="SSF52402">
    <property type="entry name" value="Adenine nucleotide alpha hydrolases-like"/>
    <property type="match status" value="1"/>
</dbReference>
<keyword evidence="2" id="KW-0067">ATP-binding</keyword>
<dbReference type="Gene3D" id="3.90.1490.10">
    <property type="entry name" value="putative n-type atp pyrophosphatase, domain 2"/>
    <property type="match status" value="1"/>
</dbReference>
<gene>
    <name evidence="2" type="ORF">CBP31_14860</name>
</gene>
<evidence type="ECO:0000313" key="3">
    <source>
        <dbReference type="Proteomes" id="UP000243937"/>
    </source>
</evidence>
<feature type="domain" description="Diphthamide synthase" evidence="1">
    <location>
        <begin position="5"/>
        <end position="206"/>
    </location>
</feature>
<organism evidence="2 3">
    <name type="scientific">Oceanisphaera profunda</name>
    <dbReference type="NCBI Taxonomy" id="1416627"/>
    <lineage>
        <taxon>Bacteria</taxon>
        <taxon>Pseudomonadati</taxon>
        <taxon>Pseudomonadota</taxon>
        <taxon>Gammaproteobacteria</taxon>
        <taxon>Aeromonadales</taxon>
        <taxon>Aeromonadaceae</taxon>
        <taxon>Oceanisphaera</taxon>
    </lineage>
</organism>
<dbReference type="KEGG" id="opf:CBP31_14860"/>
<dbReference type="RefSeq" id="WP_087038433.1">
    <property type="nucleotide sequence ID" value="NZ_CP021377.1"/>
</dbReference>
<evidence type="ECO:0000313" key="2">
    <source>
        <dbReference type="EMBL" id="ART83757.1"/>
    </source>
</evidence>
<dbReference type="Pfam" id="PF01902">
    <property type="entry name" value="Diphthami_syn_2"/>
    <property type="match status" value="1"/>
</dbReference>
<dbReference type="Gene3D" id="3.40.50.620">
    <property type="entry name" value="HUPs"/>
    <property type="match status" value="1"/>
</dbReference>
<dbReference type="CDD" id="cd01994">
    <property type="entry name" value="AANH_PF0828-like"/>
    <property type="match status" value="1"/>
</dbReference>
<accession>A0A1Y0D990</accession>
<evidence type="ECO:0000259" key="1">
    <source>
        <dbReference type="Pfam" id="PF01902"/>
    </source>
</evidence>
<protein>
    <submittedName>
        <fullName evidence="2">ATP-binding protein</fullName>
    </submittedName>
</protein>
<keyword evidence="2" id="KW-0547">Nucleotide-binding</keyword>
<dbReference type="GO" id="GO:0005524">
    <property type="term" value="F:ATP binding"/>
    <property type="evidence" value="ECO:0007669"/>
    <property type="project" value="UniProtKB-KW"/>
</dbReference>
<dbReference type="EMBL" id="CP021377">
    <property type="protein sequence ID" value="ART83757.1"/>
    <property type="molecule type" value="Genomic_DNA"/>
</dbReference>